<sequence length="371" mass="41239">MIIKKLGFPALIISGLLALSTGTAQTATPLTCATVPSAADAWPEWKPGDKYALPVAQALERFKKAPSQWATYVTPGGHTWNGDYLGYGNQEVVQRWDLISLDDEDIPVVKYQGKYYRNPNTIAQNAFKYYGRFLANQKPEDKATFLKHAEALIKGQDGRGALLMPYPYKAARNMGEYPANWVSAMSQGQALSVFARAYNLTQDQKYLVAGRKALDFLHVPVERGGTVSNLGNIDPSLARYVWFEEYPQDAKSSASHVFNGGVFALLGLYDWSKVDKTRAGLEASRLFQCGAYSLESALPYFELGGYSAYDLGHLVDGIVAPRIQLIQYPYQTVHIYQLLAMYSITNKQTYLDWANRFSHDLGQGDVSIPAK</sequence>
<dbReference type="GO" id="GO:0015012">
    <property type="term" value="P:heparan sulfate proteoglycan biosynthetic process"/>
    <property type="evidence" value="ECO:0007669"/>
    <property type="project" value="InterPro"/>
</dbReference>
<reference evidence="3 4" key="1">
    <citation type="submission" date="2020-08" db="EMBL/GenBank/DDBJ databases">
        <title>Genomic Encyclopedia of Type Strains, Phase IV (KMG-IV): sequencing the most valuable type-strain genomes for metagenomic binning, comparative biology and taxonomic classification.</title>
        <authorList>
            <person name="Goeker M."/>
        </authorList>
    </citation>
    <scope>NUCLEOTIDE SEQUENCE [LARGE SCALE GENOMIC DNA]</scope>
    <source>
        <strain evidence="3 4">DSM 27939</strain>
    </source>
</reference>
<dbReference type="InterPro" id="IPR010598">
    <property type="entry name" value="C5-epim_C"/>
</dbReference>
<feature type="signal peptide" evidence="1">
    <location>
        <begin position="1"/>
        <end position="26"/>
    </location>
</feature>
<dbReference type="PANTHER" id="PTHR13174">
    <property type="entry name" value="D-GLUCURONYL C5-EPIMERASE"/>
    <property type="match status" value="1"/>
</dbReference>
<evidence type="ECO:0000313" key="3">
    <source>
        <dbReference type="EMBL" id="MBB5363988.1"/>
    </source>
</evidence>
<dbReference type="EMBL" id="JACHFL010000008">
    <property type="protein sequence ID" value="MBB5363988.1"/>
    <property type="molecule type" value="Genomic_DNA"/>
</dbReference>
<keyword evidence="4" id="KW-1185">Reference proteome</keyword>
<feature type="chain" id="PRO_5030752318" description="D-glucuronyl C5-epimerase C-terminal domain-containing protein" evidence="1">
    <location>
        <begin position="27"/>
        <end position="371"/>
    </location>
</feature>
<protein>
    <recommendedName>
        <fullName evidence="2">D-glucuronyl C5-epimerase C-terminal domain-containing protein</fullName>
    </recommendedName>
</protein>
<name>A0A7W8NGN3_9DEIO</name>
<dbReference type="Pfam" id="PF06662">
    <property type="entry name" value="C5-epim_C"/>
    <property type="match status" value="1"/>
</dbReference>
<evidence type="ECO:0000256" key="1">
    <source>
        <dbReference type="SAM" id="SignalP"/>
    </source>
</evidence>
<gene>
    <name evidence="3" type="ORF">HNQ08_003095</name>
</gene>
<dbReference type="Proteomes" id="UP000552709">
    <property type="component" value="Unassembled WGS sequence"/>
</dbReference>
<evidence type="ECO:0000259" key="2">
    <source>
        <dbReference type="Pfam" id="PF06662"/>
    </source>
</evidence>
<dbReference type="AlphaFoldDB" id="A0A7W8NGN3"/>
<evidence type="ECO:0000313" key="4">
    <source>
        <dbReference type="Proteomes" id="UP000552709"/>
    </source>
</evidence>
<keyword evidence="1" id="KW-0732">Signal</keyword>
<dbReference type="PANTHER" id="PTHR13174:SF3">
    <property type="entry name" value="D-GLUCURONYL C5-EPIMERASE"/>
    <property type="match status" value="1"/>
</dbReference>
<dbReference type="RefSeq" id="WP_184133736.1">
    <property type="nucleotide sequence ID" value="NZ_JACHFL010000008.1"/>
</dbReference>
<accession>A0A7W8NGN3</accession>
<feature type="domain" description="D-glucuronyl C5-epimerase C-terminal" evidence="2">
    <location>
        <begin position="159"/>
        <end position="358"/>
    </location>
</feature>
<organism evidence="3 4">
    <name type="scientific">Deinococcus humi</name>
    <dbReference type="NCBI Taxonomy" id="662880"/>
    <lineage>
        <taxon>Bacteria</taxon>
        <taxon>Thermotogati</taxon>
        <taxon>Deinococcota</taxon>
        <taxon>Deinococci</taxon>
        <taxon>Deinococcales</taxon>
        <taxon>Deinococcaceae</taxon>
        <taxon>Deinococcus</taxon>
    </lineage>
</organism>
<dbReference type="InterPro" id="IPR039721">
    <property type="entry name" value="C5-epimerase"/>
</dbReference>
<proteinExistence type="predicted"/>
<dbReference type="GO" id="GO:0047464">
    <property type="term" value="F:heparosan-N-sulfate-glucuronate 5-epimerase activity"/>
    <property type="evidence" value="ECO:0007669"/>
    <property type="project" value="InterPro"/>
</dbReference>
<comment type="caution">
    <text evidence="3">The sequence shown here is derived from an EMBL/GenBank/DDBJ whole genome shotgun (WGS) entry which is preliminary data.</text>
</comment>